<keyword evidence="5" id="KW-0862">Zinc</keyword>
<keyword evidence="6" id="KW-0805">Transcription regulation</keyword>
<reference evidence="11 12" key="1">
    <citation type="submission" date="2019-09" db="EMBL/GenBank/DDBJ databases">
        <title>A chromosome-level genome assembly of the Chinese tupelo Nyssa sinensis.</title>
        <authorList>
            <person name="Yang X."/>
            <person name="Kang M."/>
            <person name="Yang Y."/>
            <person name="Xiong H."/>
            <person name="Wang M."/>
            <person name="Zhang Z."/>
            <person name="Wang Z."/>
            <person name="Wu H."/>
            <person name="Ma T."/>
            <person name="Liu J."/>
            <person name="Xi Z."/>
        </authorList>
    </citation>
    <scope>NUCLEOTIDE SEQUENCE [LARGE SCALE GENOMIC DNA]</scope>
    <source>
        <strain evidence="11">J267</strain>
        <tissue evidence="11">Leaf</tissue>
    </source>
</reference>
<dbReference type="GO" id="GO:0005634">
    <property type="term" value="C:nucleus"/>
    <property type="evidence" value="ECO:0007669"/>
    <property type="project" value="UniProtKB-SubCell"/>
</dbReference>
<dbReference type="AlphaFoldDB" id="A0A5J5A8V5"/>
<evidence type="ECO:0000256" key="4">
    <source>
        <dbReference type="ARBA" id="ARBA00022771"/>
    </source>
</evidence>
<dbReference type="PANTHER" id="PTHR31832:SF68">
    <property type="entry name" value="B-BOX ZINC FINGER PROTEIN 22"/>
    <property type="match status" value="1"/>
</dbReference>
<dbReference type="CDD" id="cd19821">
    <property type="entry name" value="Bbox1_BBX-like"/>
    <property type="match status" value="1"/>
</dbReference>
<organism evidence="11 12">
    <name type="scientific">Nyssa sinensis</name>
    <dbReference type="NCBI Taxonomy" id="561372"/>
    <lineage>
        <taxon>Eukaryota</taxon>
        <taxon>Viridiplantae</taxon>
        <taxon>Streptophyta</taxon>
        <taxon>Embryophyta</taxon>
        <taxon>Tracheophyta</taxon>
        <taxon>Spermatophyta</taxon>
        <taxon>Magnoliopsida</taxon>
        <taxon>eudicotyledons</taxon>
        <taxon>Gunneridae</taxon>
        <taxon>Pentapetalae</taxon>
        <taxon>asterids</taxon>
        <taxon>Cornales</taxon>
        <taxon>Nyssaceae</taxon>
        <taxon>Nyssa</taxon>
    </lineage>
</organism>
<dbReference type="InterPro" id="IPR051979">
    <property type="entry name" value="B-box_zinc_finger"/>
</dbReference>
<feature type="domain" description="B box-type" evidence="10">
    <location>
        <begin position="2"/>
        <end position="49"/>
    </location>
</feature>
<keyword evidence="7" id="KW-0804">Transcription</keyword>
<evidence type="ECO:0000256" key="6">
    <source>
        <dbReference type="ARBA" id="ARBA00023015"/>
    </source>
</evidence>
<evidence type="ECO:0000259" key="10">
    <source>
        <dbReference type="PROSITE" id="PS50119"/>
    </source>
</evidence>
<dbReference type="PROSITE" id="PS50119">
    <property type="entry name" value="ZF_BBOX"/>
    <property type="match status" value="1"/>
</dbReference>
<dbReference type="InterPro" id="IPR000315">
    <property type="entry name" value="Znf_B-box"/>
</dbReference>
<dbReference type="InterPro" id="IPR049808">
    <property type="entry name" value="CONSTANS-like_Bbox1"/>
</dbReference>
<keyword evidence="12" id="KW-1185">Reference proteome</keyword>
<evidence type="ECO:0000256" key="9">
    <source>
        <dbReference type="PROSITE-ProRule" id="PRU00024"/>
    </source>
</evidence>
<keyword evidence="2" id="KW-0479">Metal-binding</keyword>
<evidence type="ECO:0000256" key="5">
    <source>
        <dbReference type="ARBA" id="ARBA00022833"/>
    </source>
</evidence>
<accession>A0A5J5A8V5</accession>
<evidence type="ECO:0000256" key="8">
    <source>
        <dbReference type="ARBA" id="ARBA00023242"/>
    </source>
</evidence>
<dbReference type="Pfam" id="PF00643">
    <property type="entry name" value="zf-B_box"/>
    <property type="match status" value="1"/>
</dbReference>
<name>A0A5J5A8V5_9ASTE</name>
<dbReference type="OrthoDB" id="153872at2759"/>
<proteinExistence type="predicted"/>
<gene>
    <name evidence="11" type="ORF">F0562_008035</name>
</gene>
<evidence type="ECO:0000313" key="11">
    <source>
        <dbReference type="EMBL" id="KAA8526226.1"/>
    </source>
</evidence>
<keyword evidence="4 9" id="KW-0863">Zinc-finger</keyword>
<evidence type="ECO:0000256" key="3">
    <source>
        <dbReference type="ARBA" id="ARBA00022737"/>
    </source>
</evidence>
<keyword evidence="8" id="KW-0539">Nucleus</keyword>
<keyword evidence="3" id="KW-0677">Repeat</keyword>
<evidence type="ECO:0000256" key="2">
    <source>
        <dbReference type="ARBA" id="ARBA00022723"/>
    </source>
</evidence>
<sequence length="158" mass="17500">MKTKIQCNACDAVEANVLCCADEAVLCWICDEKIHAAKKLSGMHQRVPLSSSSSRMPKCDIFQADNGELGESEWLRIILATEDKMHNSERSGNASDACWTEPDILSPPTASSLHLPKQMDKTIFNTALFIPDIGFSGDADLHQQQLNPISTKRQRQGR</sequence>
<dbReference type="GO" id="GO:0006355">
    <property type="term" value="P:regulation of DNA-templated transcription"/>
    <property type="evidence" value="ECO:0007669"/>
    <property type="project" value="TreeGrafter"/>
</dbReference>
<dbReference type="SMART" id="SM00336">
    <property type="entry name" value="BBOX"/>
    <property type="match status" value="1"/>
</dbReference>
<dbReference type="PANTHER" id="PTHR31832">
    <property type="entry name" value="B-BOX ZINC FINGER PROTEIN 22"/>
    <property type="match status" value="1"/>
</dbReference>
<evidence type="ECO:0000256" key="7">
    <source>
        <dbReference type="ARBA" id="ARBA00023163"/>
    </source>
</evidence>
<comment type="subcellular location">
    <subcellularLocation>
        <location evidence="1">Nucleus</location>
    </subcellularLocation>
</comment>
<dbReference type="Proteomes" id="UP000325577">
    <property type="component" value="Linkage Group LG3"/>
</dbReference>
<evidence type="ECO:0000313" key="12">
    <source>
        <dbReference type="Proteomes" id="UP000325577"/>
    </source>
</evidence>
<evidence type="ECO:0000256" key="1">
    <source>
        <dbReference type="ARBA" id="ARBA00004123"/>
    </source>
</evidence>
<dbReference type="EMBL" id="CM018046">
    <property type="protein sequence ID" value="KAA8526226.1"/>
    <property type="molecule type" value="Genomic_DNA"/>
</dbReference>
<protein>
    <recommendedName>
        <fullName evidence="10">B box-type domain-containing protein</fullName>
    </recommendedName>
</protein>
<dbReference type="GO" id="GO:0008270">
    <property type="term" value="F:zinc ion binding"/>
    <property type="evidence" value="ECO:0007669"/>
    <property type="project" value="UniProtKB-KW"/>
</dbReference>
<dbReference type="GO" id="GO:0009640">
    <property type="term" value="P:photomorphogenesis"/>
    <property type="evidence" value="ECO:0007669"/>
    <property type="project" value="TreeGrafter"/>
</dbReference>